<name>A0A9W4UUT4_9PLEO</name>
<dbReference type="Proteomes" id="UP001152607">
    <property type="component" value="Unassembled WGS sequence"/>
</dbReference>
<evidence type="ECO:0000313" key="3">
    <source>
        <dbReference type="Proteomes" id="UP001152607"/>
    </source>
</evidence>
<keyword evidence="1" id="KW-0732">Signal</keyword>
<comment type="caution">
    <text evidence="2">The sequence shown here is derived from an EMBL/GenBank/DDBJ whole genome shotgun (WGS) entry which is preliminary data.</text>
</comment>
<reference evidence="2" key="1">
    <citation type="submission" date="2023-01" db="EMBL/GenBank/DDBJ databases">
        <authorList>
            <person name="Van Ghelder C."/>
            <person name="Rancurel C."/>
        </authorList>
    </citation>
    <scope>NUCLEOTIDE SEQUENCE</scope>
    <source>
        <strain evidence="2">CNCM I-4278</strain>
    </source>
</reference>
<evidence type="ECO:0000313" key="2">
    <source>
        <dbReference type="EMBL" id="CAI6342585.1"/>
    </source>
</evidence>
<dbReference type="EMBL" id="CAOQHR010000013">
    <property type="protein sequence ID" value="CAI6342585.1"/>
    <property type="molecule type" value="Genomic_DNA"/>
</dbReference>
<dbReference type="Gene3D" id="3.40.390.10">
    <property type="entry name" value="Collagenase (Catalytic Domain)"/>
    <property type="match status" value="1"/>
</dbReference>
<protein>
    <recommendedName>
        <fullName evidence="4">Lysine-specific metallo-endopeptidase domain-containing protein</fullName>
    </recommendedName>
</protein>
<gene>
    <name evidence="2" type="ORF">PDIGIT_LOCUS15795</name>
</gene>
<sequence length="327" mass="37117">MHYYNTLVLLALSLPLVAHSKSIYIDKSCTSRSSWDDDWKETLKLAKRARERMDSSTDTDFEAVFKRVFQTEKSSDEGKYARSILEDIEGLSTVTDLKKSDIRMFCDNDKRWGDARANGGWYDKTNEMVTKNEPSCLKDLALGRVYERKAKAPTDKNSPRAGHNPDRVVVTICDATFVSQEDIPLRIDKKVEEQDLSDMPINYLSLTVSQTILHELAHAVSYAASDESSDKKLQILDLPDKEHAYGWNNVITKEAEMAVKNADNYAFLGKWAVAGDMGYTLPRVNEADLSDEIKKEREEDAVEGYLNKFTDITKRMLMPLVARAFSS</sequence>
<accession>A0A9W4UUT4</accession>
<evidence type="ECO:0008006" key="4">
    <source>
        <dbReference type="Google" id="ProtNLM"/>
    </source>
</evidence>
<dbReference type="GO" id="GO:0008237">
    <property type="term" value="F:metallopeptidase activity"/>
    <property type="evidence" value="ECO:0007669"/>
    <property type="project" value="InterPro"/>
</dbReference>
<feature type="chain" id="PRO_5040838267" description="Lysine-specific metallo-endopeptidase domain-containing protein" evidence="1">
    <location>
        <begin position="21"/>
        <end position="327"/>
    </location>
</feature>
<feature type="signal peptide" evidence="1">
    <location>
        <begin position="1"/>
        <end position="20"/>
    </location>
</feature>
<dbReference type="OrthoDB" id="4585232at2759"/>
<organism evidence="2 3">
    <name type="scientific">Periconia digitata</name>
    <dbReference type="NCBI Taxonomy" id="1303443"/>
    <lineage>
        <taxon>Eukaryota</taxon>
        <taxon>Fungi</taxon>
        <taxon>Dikarya</taxon>
        <taxon>Ascomycota</taxon>
        <taxon>Pezizomycotina</taxon>
        <taxon>Dothideomycetes</taxon>
        <taxon>Pleosporomycetidae</taxon>
        <taxon>Pleosporales</taxon>
        <taxon>Massarineae</taxon>
        <taxon>Periconiaceae</taxon>
        <taxon>Periconia</taxon>
    </lineage>
</organism>
<keyword evidence="3" id="KW-1185">Reference proteome</keyword>
<evidence type="ECO:0000256" key="1">
    <source>
        <dbReference type="SAM" id="SignalP"/>
    </source>
</evidence>
<dbReference type="AlphaFoldDB" id="A0A9W4UUT4"/>
<dbReference type="InterPro" id="IPR024079">
    <property type="entry name" value="MetalloPept_cat_dom_sf"/>
</dbReference>
<proteinExistence type="predicted"/>